<dbReference type="EC" id="2.8.1.12" evidence="2"/>
<dbReference type="GO" id="GO:0005525">
    <property type="term" value="F:GTP binding"/>
    <property type="evidence" value="ECO:0007669"/>
    <property type="project" value="InterPro"/>
</dbReference>
<dbReference type="CDD" id="cd00756">
    <property type="entry name" value="MoaE"/>
    <property type="match status" value="1"/>
</dbReference>
<evidence type="ECO:0000313" key="3">
    <source>
        <dbReference type="Proteomes" id="UP001149411"/>
    </source>
</evidence>
<proteinExistence type="predicted"/>
<gene>
    <name evidence="2" type="ORF">EGH25_08880</name>
</gene>
<dbReference type="AlphaFoldDB" id="A0A9Q4C409"/>
<dbReference type="NCBIfam" id="TIGR00176">
    <property type="entry name" value="mobB"/>
    <property type="match status" value="1"/>
</dbReference>
<protein>
    <submittedName>
        <fullName evidence="2">Molybdopterin synthase</fullName>
        <ecNumber evidence="2">2.8.1.12</ecNumber>
    </submittedName>
</protein>
<dbReference type="Gene3D" id="3.40.50.300">
    <property type="entry name" value="P-loop containing nucleotide triphosphate hydrolases"/>
    <property type="match status" value="1"/>
</dbReference>
<keyword evidence="3" id="KW-1185">Reference proteome</keyword>
<evidence type="ECO:0000259" key="1">
    <source>
        <dbReference type="Pfam" id="PF03205"/>
    </source>
</evidence>
<evidence type="ECO:0000313" key="2">
    <source>
        <dbReference type="EMBL" id="MCX2819462.1"/>
    </source>
</evidence>
<organism evidence="2 3">
    <name type="scientific">Halorutilus salinus</name>
    <dbReference type="NCBI Taxonomy" id="2487751"/>
    <lineage>
        <taxon>Archaea</taxon>
        <taxon>Methanobacteriati</taxon>
        <taxon>Methanobacteriota</taxon>
        <taxon>Stenosarchaea group</taxon>
        <taxon>Halobacteria</taxon>
        <taxon>Halorutilales</taxon>
        <taxon>Halorutilaceae</taxon>
        <taxon>Halorutilus</taxon>
    </lineage>
</organism>
<reference evidence="2" key="1">
    <citation type="submission" date="2022-09" db="EMBL/GenBank/DDBJ databases">
        <title>Haloadaptaus new haloarchaeum isolated from saline soil.</title>
        <authorList>
            <person name="Duran-Viseras A."/>
            <person name="Sanchez-Porro C."/>
            <person name="Ventosa A."/>
        </authorList>
    </citation>
    <scope>NUCLEOTIDE SEQUENCE</scope>
    <source>
        <strain evidence="2">F3-133</strain>
    </source>
</reference>
<keyword evidence="2" id="KW-0808">Transferase</keyword>
<dbReference type="Pfam" id="PF02391">
    <property type="entry name" value="MoaE"/>
    <property type="match status" value="1"/>
</dbReference>
<dbReference type="NCBIfam" id="NF011061">
    <property type="entry name" value="PRK14493.1"/>
    <property type="match status" value="1"/>
</dbReference>
<comment type="caution">
    <text evidence="2">The sequence shown here is derived from an EMBL/GenBank/DDBJ whole genome shotgun (WGS) entry which is preliminary data.</text>
</comment>
<dbReference type="Proteomes" id="UP001149411">
    <property type="component" value="Unassembled WGS sequence"/>
</dbReference>
<name>A0A9Q4C409_9EURY</name>
<dbReference type="SUPFAM" id="SSF52540">
    <property type="entry name" value="P-loop containing nucleoside triphosphate hydrolases"/>
    <property type="match status" value="1"/>
</dbReference>
<dbReference type="PANTHER" id="PTHR23404">
    <property type="entry name" value="MOLYBDOPTERIN SYNTHASE RELATED"/>
    <property type="match status" value="1"/>
</dbReference>
<feature type="domain" description="Molybdopterin-guanine dinucleotide biosynthesis protein B (MobB)" evidence="1">
    <location>
        <begin position="4"/>
        <end position="119"/>
    </location>
</feature>
<dbReference type="Pfam" id="PF03205">
    <property type="entry name" value="MobB"/>
    <property type="match status" value="1"/>
</dbReference>
<dbReference type="Gene3D" id="3.90.1170.40">
    <property type="entry name" value="Molybdopterin biosynthesis MoaE subunit"/>
    <property type="match status" value="1"/>
</dbReference>
<dbReference type="InterPro" id="IPR004435">
    <property type="entry name" value="MobB_dom"/>
</dbReference>
<dbReference type="EMBL" id="RKLV01000008">
    <property type="protein sequence ID" value="MCX2819462.1"/>
    <property type="molecule type" value="Genomic_DNA"/>
</dbReference>
<dbReference type="InterPro" id="IPR027417">
    <property type="entry name" value="P-loop_NTPase"/>
</dbReference>
<sequence>MKAVCVVGSSDSGKTTLVERLVPALNERGETATVKSIHHDVRVDEEGKDTYRHSEAGAGRVVGVTPERRFSFSDVEDKLDALAETLDDLADDGYDYAVVEGGRDTTLPKIAVGETGARNVVMNDGDEAETQELVDVVENAPRRETLGSLVRRVEESDDSERAGAVATFTGRVREENLEDARTTRLEYEKYDDVADDRMDAIRDDIESREGVYEVEMYHETGVVRAEEDAVHVVVLAGHRAEAFSAVEDAINRLKGEVPIFKKEVTEDGEFWVHDRP</sequence>
<dbReference type="InterPro" id="IPR003448">
    <property type="entry name" value="Mopterin_biosynth_MoaE"/>
</dbReference>
<dbReference type="GO" id="GO:0006777">
    <property type="term" value="P:Mo-molybdopterin cofactor biosynthetic process"/>
    <property type="evidence" value="ECO:0007669"/>
    <property type="project" value="InterPro"/>
</dbReference>
<dbReference type="InterPro" id="IPR036563">
    <property type="entry name" value="MoaE_sf"/>
</dbReference>
<dbReference type="RefSeq" id="WP_266087741.1">
    <property type="nucleotide sequence ID" value="NZ_RKLV01000008.1"/>
</dbReference>
<accession>A0A9Q4C409</accession>
<dbReference type="GO" id="GO:0030366">
    <property type="term" value="F:molybdopterin synthase activity"/>
    <property type="evidence" value="ECO:0007669"/>
    <property type="project" value="UniProtKB-EC"/>
</dbReference>
<dbReference type="SUPFAM" id="SSF54690">
    <property type="entry name" value="Molybdopterin synthase subunit MoaE"/>
    <property type="match status" value="1"/>
</dbReference>